<protein>
    <submittedName>
        <fullName evidence="2">Methyltransferase family protein</fullName>
    </submittedName>
</protein>
<dbReference type="Proteomes" id="UP000280008">
    <property type="component" value="Unassembled WGS sequence"/>
</dbReference>
<dbReference type="SUPFAM" id="SSF53335">
    <property type="entry name" value="S-adenosyl-L-methionine-dependent methyltransferases"/>
    <property type="match status" value="1"/>
</dbReference>
<evidence type="ECO:0000259" key="1">
    <source>
        <dbReference type="Pfam" id="PF08241"/>
    </source>
</evidence>
<comment type="caution">
    <text evidence="2">The sequence shown here is derived from an EMBL/GenBank/DDBJ whole genome shotgun (WGS) entry which is preliminary data.</text>
</comment>
<proteinExistence type="predicted"/>
<sequence length="285" mass="29029">MSPRTNCDLTLALALRPGHTVGMSDLFVDADAYDRFMGRFSSLLAAPFVEFAGVGSPGGLAPAVAAPARVLDVGCGTGMLTRELVARGLTVAAVDPSEPLVSAVRASLPGVDARVAGAQRLPFADGVFDGALAQLVVNFLPDPAAGVREMARVTRPGGVLAANVWDFAGGRGPLGVFEQARRETDPSAATEEQAAGAAEGYLASLFTAAGLADVRTAALTVSRTFASFDEWWTPFTLGVGPAGAYVASLSPAARASLRGRAESLAGPGPFTVEAVAWAVAGTVRA</sequence>
<dbReference type="CDD" id="cd02440">
    <property type="entry name" value="AdoMet_MTases"/>
    <property type="match status" value="1"/>
</dbReference>
<dbReference type="EMBL" id="RBKS01000001">
    <property type="protein sequence ID" value="RKR74958.1"/>
    <property type="molecule type" value="Genomic_DNA"/>
</dbReference>
<feature type="domain" description="Methyltransferase type 11" evidence="1">
    <location>
        <begin position="71"/>
        <end position="161"/>
    </location>
</feature>
<dbReference type="Pfam" id="PF08241">
    <property type="entry name" value="Methyltransf_11"/>
    <property type="match status" value="1"/>
</dbReference>
<dbReference type="InterPro" id="IPR013216">
    <property type="entry name" value="Methyltransf_11"/>
</dbReference>
<dbReference type="GO" id="GO:0032259">
    <property type="term" value="P:methylation"/>
    <property type="evidence" value="ECO:0007669"/>
    <property type="project" value="UniProtKB-KW"/>
</dbReference>
<evidence type="ECO:0000313" key="3">
    <source>
        <dbReference type="Proteomes" id="UP000280008"/>
    </source>
</evidence>
<dbReference type="InterPro" id="IPR029063">
    <property type="entry name" value="SAM-dependent_MTases_sf"/>
</dbReference>
<keyword evidence="2" id="KW-0808">Transferase</keyword>
<keyword evidence="2" id="KW-0489">Methyltransferase</keyword>
<accession>A0A495IHR8</accession>
<evidence type="ECO:0000313" key="2">
    <source>
        <dbReference type="EMBL" id="RKR74958.1"/>
    </source>
</evidence>
<dbReference type="Gene3D" id="3.40.50.150">
    <property type="entry name" value="Vaccinia Virus protein VP39"/>
    <property type="match status" value="1"/>
</dbReference>
<reference evidence="2 3" key="1">
    <citation type="submission" date="2018-10" db="EMBL/GenBank/DDBJ databases">
        <title>Sequencing the genomes of 1000 actinobacteria strains.</title>
        <authorList>
            <person name="Klenk H.-P."/>
        </authorList>
    </citation>
    <scope>NUCLEOTIDE SEQUENCE [LARGE SCALE GENOMIC DNA]</scope>
    <source>
        <strain evidence="2 3">DSM 17894</strain>
    </source>
</reference>
<name>A0A495IHR8_9MICO</name>
<dbReference type="PANTHER" id="PTHR43591">
    <property type="entry name" value="METHYLTRANSFERASE"/>
    <property type="match status" value="1"/>
</dbReference>
<dbReference type="GO" id="GO:0008757">
    <property type="term" value="F:S-adenosylmethionine-dependent methyltransferase activity"/>
    <property type="evidence" value="ECO:0007669"/>
    <property type="project" value="InterPro"/>
</dbReference>
<keyword evidence="3" id="KW-1185">Reference proteome</keyword>
<organism evidence="2 3">
    <name type="scientific">Frondihabitans australicus</name>
    <dbReference type="NCBI Taxonomy" id="386892"/>
    <lineage>
        <taxon>Bacteria</taxon>
        <taxon>Bacillati</taxon>
        <taxon>Actinomycetota</taxon>
        <taxon>Actinomycetes</taxon>
        <taxon>Micrococcales</taxon>
        <taxon>Microbacteriaceae</taxon>
        <taxon>Frondihabitans</taxon>
    </lineage>
</organism>
<gene>
    <name evidence="2" type="ORF">C8E83_2092</name>
</gene>
<dbReference type="AlphaFoldDB" id="A0A495IHR8"/>